<dbReference type="InterPro" id="IPR006103">
    <property type="entry name" value="Glyco_hydro_2_cat"/>
</dbReference>
<dbReference type="EMBL" id="JABMIG020000051">
    <property type="protein sequence ID" value="KAL3797870.1"/>
    <property type="molecule type" value="Genomic_DNA"/>
</dbReference>
<evidence type="ECO:0000259" key="3">
    <source>
        <dbReference type="Pfam" id="PF18368"/>
    </source>
</evidence>
<dbReference type="AlphaFoldDB" id="A0ABD3QBW8"/>
<dbReference type="InterPro" id="IPR043534">
    <property type="entry name" value="EBDG/EBM"/>
</dbReference>
<feature type="domain" description="Glycoside hydrolase family 2 catalytic" evidence="2">
    <location>
        <begin position="411"/>
        <end position="533"/>
    </location>
</feature>
<dbReference type="InterPro" id="IPR013783">
    <property type="entry name" value="Ig-like_fold"/>
</dbReference>
<gene>
    <name evidence="4" type="ORF">HJC23_006908</name>
</gene>
<name>A0ABD3QBW8_9STRA</name>
<evidence type="ECO:0000259" key="2">
    <source>
        <dbReference type="Pfam" id="PF02836"/>
    </source>
</evidence>
<evidence type="ECO:0000256" key="1">
    <source>
        <dbReference type="SAM" id="MobiDB-lite"/>
    </source>
</evidence>
<accession>A0ABD3QBW8</accession>
<dbReference type="Pfam" id="PF02836">
    <property type="entry name" value="Glyco_hydro_2_C"/>
    <property type="match status" value="1"/>
</dbReference>
<evidence type="ECO:0000313" key="5">
    <source>
        <dbReference type="Proteomes" id="UP001516023"/>
    </source>
</evidence>
<keyword evidence="5" id="KW-1185">Reference proteome</keyword>
<feature type="domain" description="Exo-beta-D-glucosaminidase Ig-fold" evidence="3">
    <location>
        <begin position="927"/>
        <end position="1015"/>
    </location>
</feature>
<dbReference type="Pfam" id="PF18368">
    <property type="entry name" value="Ig_GlcNase"/>
    <property type="match status" value="1"/>
</dbReference>
<reference evidence="4 5" key="1">
    <citation type="journal article" date="2020" name="G3 (Bethesda)">
        <title>Improved Reference Genome for Cyclotella cryptica CCMP332, a Model for Cell Wall Morphogenesis, Salinity Adaptation, and Lipid Production in Diatoms (Bacillariophyta).</title>
        <authorList>
            <person name="Roberts W.R."/>
            <person name="Downey K.M."/>
            <person name="Ruck E.C."/>
            <person name="Traller J.C."/>
            <person name="Alverson A.J."/>
        </authorList>
    </citation>
    <scope>NUCLEOTIDE SEQUENCE [LARGE SCALE GENOMIC DNA]</scope>
    <source>
        <strain evidence="4 5">CCMP332</strain>
    </source>
</reference>
<evidence type="ECO:0000313" key="4">
    <source>
        <dbReference type="EMBL" id="KAL3797870.1"/>
    </source>
</evidence>
<comment type="caution">
    <text evidence="4">The sequence shown here is derived from an EMBL/GenBank/DDBJ whole genome shotgun (WGS) entry which is preliminary data.</text>
</comment>
<protein>
    <recommendedName>
        <fullName evidence="6">Beta-mannosidase</fullName>
    </recommendedName>
</protein>
<dbReference type="InterPro" id="IPR036156">
    <property type="entry name" value="Beta-gal/glucu_dom_sf"/>
</dbReference>
<feature type="region of interest" description="Disordered" evidence="1">
    <location>
        <begin position="171"/>
        <end position="196"/>
    </location>
</feature>
<dbReference type="InterPro" id="IPR041351">
    <property type="entry name" value="Ig_GlcNase"/>
</dbReference>
<sequence length="1062" mass="119787">MKQYPDVSDDRELFLDDGDISVGARDYYTLWYTTNVTASNPATHDTVISSDQSKSSVGDGRRLPWIRGHLTLHGVNYQPLVYYDGELLHPYSTFDDKRNEDVNVGGMFLRRHYDLGIWRDDQDSPLEILVLPPPVVGKPTVDNGPMSRNANSSRFFSKVKEQASIERNMKHLATNQHRKRNQRRNEPQGQGGDHNLAKSGAIMQCTLGWDWIQPTPDRNTGIWDKVQVEWIFGDVRLHDVRVKLLDVSVDDQNKRGQFENTDDGLSEGGLPLGDDILVSALLDLSVTATRHGSNPIVGNFHYQIKRYTHPDVALEELVAYDDTTTLASGTFENVTIDHSVAEYHLGTIRLSQAKLWWPHSFGSQPLYVVNVVFRSCNNTESEAIHESQTESTFGIRTISSYTHPQTKSLTVKVNGHSIFLVGGNWVTTDQFLRYSTSSERYLSELRLLKNIGFNAIRVWGGGITESSDFYHAADALGLLIYQEFWMTGDNNGKMAGSYDWPLDHDAYLMNAKDVVRRLRNHPSLVLYGGGNELFPIPPNTTTTEFDSGTSPPQDIDGNLRTFISRLDGSRPYVSSSVTDVGDVFDPTRSLGPKDGPYGILNENLFFDVNPGFTSPLLREDEVLNNVIPSDKVDIDSPGRNIGFQTEIGSVSHPELESLKRFLSPHAMNSVPVCGLSDERSEAIHREWIYFKYLPFTEASFDSNGIDHICQFHFPKISNDTSSNDMGVIEDYTWSAQLAQYFQYKSLFEGYSHRMLQRNSAVFFWKSSSPAPTFRGALYDWYLGTNGGYWGARSGLGDGKSIRVLLNLRDWSIHVVNAIPWAATVFSIHWRAYSLHGELVGSGNISIPDAQIEGNSVTHLEDHIPWVGVYDASAVNSIKLQDVLLYRFNMTYEQLNHGRFSFRSTSMTTTNSYYLTDPDRRDRIHRQTRFSLLGALRKVIPKVQVYASCREKEALNGDIKCTLSNTGNRVAIMLKLSLTRNSSQAAMESKDRRILPTYFSSNYITLLPGEYFDVEILPHDVGKTKCSNGYIMWPATPETYLLVSIDGWNVQQGSVRIACDLYH</sequence>
<dbReference type="SUPFAM" id="SSF51445">
    <property type="entry name" value="(Trans)glycosidases"/>
    <property type="match status" value="1"/>
</dbReference>
<dbReference type="Gene3D" id="3.20.20.80">
    <property type="entry name" value="Glycosidases"/>
    <property type="match status" value="1"/>
</dbReference>
<dbReference type="SUPFAM" id="SSF49303">
    <property type="entry name" value="beta-Galactosidase/glucuronidase domain"/>
    <property type="match status" value="2"/>
</dbReference>
<dbReference type="Proteomes" id="UP001516023">
    <property type="component" value="Unassembled WGS sequence"/>
</dbReference>
<dbReference type="PANTHER" id="PTHR43536">
    <property type="entry name" value="MANNOSYLGLYCOPROTEIN ENDO-BETA-MANNOSIDASE"/>
    <property type="match status" value="1"/>
</dbReference>
<dbReference type="PANTHER" id="PTHR43536:SF1">
    <property type="entry name" value="MANNOSYLGLYCOPROTEIN ENDO-BETA-MANNOSIDASE"/>
    <property type="match status" value="1"/>
</dbReference>
<evidence type="ECO:0008006" key="6">
    <source>
        <dbReference type="Google" id="ProtNLM"/>
    </source>
</evidence>
<dbReference type="Gene3D" id="2.60.40.10">
    <property type="entry name" value="Immunoglobulins"/>
    <property type="match status" value="2"/>
</dbReference>
<dbReference type="InterPro" id="IPR017853">
    <property type="entry name" value="GH"/>
</dbReference>
<proteinExistence type="predicted"/>
<organism evidence="4 5">
    <name type="scientific">Cyclotella cryptica</name>
    <dbReference type="NCBI Taxonomy" id="29204"/>
    <lineage>
        <taxon>Eukaryota</taxon>
        <taxon>Sar</taxon>
        <taxon>Stramenopiles</taxon>
        <taxon>Ochrophyta</taxon>
        <taxon>Bacillariophyta</taxon>
        <taxon>Coscinodiscophyceae</taxon>
        <taxon>Thalassiosirophycidae</taxon>
        <taxon>Stephanodiscales</taxon>
        <taxon>Stephanodiscaceae</taxon>
        <taxon>Cyclotella</taxon>
    </lineage>
</organism>